<evidence type="ECO:0000259" key="3">
    <source>
        <dbReference type="Pfam" id="PF00441"/>
    </source>
</evidence>
<dbReference type="InterPro" id="IPR036250">
    <property type="entry name" value="AcylCo_DH-like_C"/>
</dbReference>
<protein>
    <recommendedName>
        <fullName evidence="3">Acyl-CoA dehydrogenase/oxidase C-terminal domain-containing protein</fullName>
    </recommendedName>
</protein>
<feature type="domain" description="Acyl-CoA dehydrogenase/oxidase C-terminal" evidence="3">
    <location>
        <begin position="94"/>
        <end position="198"/>
    </location>
</feature>
<dbReference type="Gene3D" id="1.20.140.10">
    <property type="entry name" value="Butyryl-CoA Dehydrogenase, subunit A, domain 3"/>
    <property type="match status" value="1"/>
</dbReference>
<reference evidence="5" key="1">
    <citation type="journal article" date="2019" name="Int. J. Syst. Evol. Microbiol.">
        <title>The Global Catalogue of Microorganisms (GCM) 10K type strain sequencing project: providing services to taxonomists for standard genome sequencing and annotation.</title>
        <authorList>
            <consortium name="The Broad Institute Genomics Platform"/>
            <consortium name="The Broad Institute Genome Sequencing Center for Infectious Disease"/>
            <person name="Wu L."/>
            <person name="Ma J."/>
        </authorList>
    </citation>
    <scope>NUCLEOTIDE SEQUENCE [LARGE SCALE GENOMIC DNA]</scope>
    <source>
        <strain evidence="5">JCM 10671</strain>
    </source>
</reference>
<keyword evidence="1" id="KW-0285">Flavoprotein</keyword>
<dbReference type="EMBL" id="BAAAHE010000014">
    <property type="protein sequence ID" value="GAA0616431.1"/>
    <property type="molecule type" value="Genomic_DNA"/>
</dbReference>
<dbReference type="PANTHER" id="PTHR48083:SF2">
    <property type="entry name" value="MEDIUM-CHAIN SPECIFIC ACYL-COA DEHYDROGENASE, MITOCHONDRIAL"/>
    <property type="match status" value="1"/>
</dbReference>
<evidence type="ECO:0000256" key="2">
    <source>
        <dbReference type="ARBA" id="ARBA00023002"/>
    </source>
</evidence>
<dbReference type="Pfam" id="PF00441">
    <property type="entry name" value="Acyl-CoA_dh_1"/>
    <property type="match status" value="1"/>
</dbReference>
<dbReference type="PANTHER" id="PTHR48083">
    <property type="entry name" value="MEDIUM-CHAIN SPECIFIC ACYL-COA DEHYDROGENASE, MITOCHONDRIAL-RELATED"/>
    <property type="match status" value="1"/>
</dbReference>
<dbReference type="Proteomes" id="UP001500957">
    <property type="component" value="Unassembled WGS sequence"/>
</dbReference>
<keyword evidence="2" id="KW-0560">Oxidoreductase</keyword>
<proteinExistence type="predicted"/>
<comment type="caution">
    <text evidence="4">The sequence shown here is derived from an EMBL/GenBank/DDBJ whole genome shotgun (WGS) entry which is preliminary data.</text>
</comment>
<keyword evidence="5" id="KW-1185">Reference proteome</keyword>
<organism evidence="4 5">
    <name type="scientific">Sporichthya brevicatena</name>
    <dbReference type="NCBI Taxonomy" id="171442"/>
    <lineage>
        <taxon>Bacteria</taxon>
        <taxon>Bacillati</taxon>
        <taxon>Actinomycetota</taxon>
        <taxon>Actinomycetes</taxon>
        <taxon>Sporichthyales</taxon>
        <taxon>Sporichthyaceae</taxon>
        <taxon>Sporichthya</taxon>
    </lineage>
</organism>
<gene>
    <name evidence="4" type="ORF">GCM10009547_18100</name>
</gene>
<accession>A0ABP3RX68</accession>
<evidence type="ECO:0000313" key="4">
    <source>
        <dbReference type="EMBL" id="GAA0616431.1"/>
    </source>
</evidence>
<evidence type="ECO:0000256" key="1">
    <source>
        <dbReference type="ARBA" id="ARBA00022630"/>
    </source>
</evidence>
<dbReference type="SUPFAM" id="SSF47203">
    <property type="entry name" value="Acyl-CoA dehydrogenase C-terminal domain-like"/>
    <property type="match status" value="1"/>
</dbReference>
<dbReference type="RefSeq" id="WP_344603824.1">
    <property type="nucleotide sequence ID" value="NZ_BAAAHE010000014.1"/>
</dbReference>
<evidence type="ECO:0000313" key="5">
    <source>
        <dbReference type="Proteomes" id="UP001500957"/>
    </source>
</evidence>
<sequence length="254" mass="27808">MIDERWGPDAREFAAALRETLRRACPPETVRAIEADPDGAEATRLAQALTQVGLAELPLEPELLAAAAFELGRAAASAPFAVDDPHLTVLVDVARIAGAAERALELAVEYAQERRQFGVPIGSFQAIAHKLVDTRTAVDGLILLVRKVAWTGPDDFWTAALIGAAVPRAFTVARNTHQVFGGHGFTVEADLQLWTRRLKDWARALPQDPTAARLSIARTLLADPDSEQIRDLWQHRRGLGLPRWARELDAVPTR</sequence>
<dbReference type="InterPro" id="IPR050741">
    <property type="entry name" value="Acyl-CoA_dehydrogenase"/>
</dbReference>
<dbReference type="InterPro" id="IPR009075">
    <property type="entry name" value="AcylCo_DH/oxidase_C"/>
</dbReference>
<name>A0ABP3RX68_9ACTN</name>